<dbReference type="Gene3D" id="3.40.640.10">
    <property type="entry name" value="Type I PLP-dependent aspartate aminotransferase-like (Major domain)"/>
    <property type="match status" value="1"/>
</dbReference>
<keyword evidence="7 9" id="KW-0663">Pyridoxal phosphate</keyword>
<comment type="similarity">
    <text evidence="3 9">Belongs to the class-II pyridoxal-phosphate-dependent aminotransferase family. Histidinol-phosphate aminotransferase subfamily.</text>
</comment>
<dbReference type="InterPro" id="IPR050106">
    <property type="entry name" value="HistidinolP_aminotransfase"/>
</dbReference>
<sequence length="374" mass="41260">MPNTNASIHSLVSQYVQPLASYNAGLSLEELKKRYNVTKVAKLASNENPFGTSAAVAKVLNDAGNLAYYPDPNCSELRQLLGQKFNVDPQTLVFGNGSEDIISVLCRVFLEAGDNVLTIVPSFGLHILYPQSCGANVLIAEMSDTLEFDIEKIVQQLQTHQPKLFFIASPSNPVGTALSQAEIETILDALTDQTLLIFDEAYYEYAQTDANYPNVQQILEQSGKPYVLLRTLSKAYSLAGLRIGYGICSEPSIAGYIDKVRTPFNVNRIAQKAAIAALNDATHIEKTLTWNDQARQTLSEQLNELGIQPAKSLGNFLFFKTDYPAIELAQKLLKHGVIVKPWLEAGYEHYLRVSIGSQDENEHFLSALKTILNA</sequence>
<keyword evidence="6 9" id="KW-0808">Transferase</keyword>
<dbReference type="UniPathway" id="UPA00031">
    <property type="reaction ID" value="UER00012"/>
</dbReference>
<dbReference type="CDD" id="cd00609">
    <property type="entry name" value="AAT_like"/>
    <property type="match status" value="1"/>
</dbReference>
<evidence type="ECO:0000256" key="6">
    <source>
        <dbReference type="ARBA" id="ARBA00022679"/>
    </source>
</evidence>
<protein>
    <recommendedName>
        <fullName evidence="9">Histidinol-phosphate aminotransferase</fullName>
        <ecNumber evidence="9">2.6.1.9</ecNumber>
    </recommendedName>
    <alternativeName>
        <fullName evidence="9">Imidazole acetol-phosphate transaminase</fullName>
    </alternativeName>
</protein>
<keyword evidence="5 9" id="KW-0032">Aminotransferase</keyword>
<dbReference type="InterPro" id="IPR015424">
    <property type="entry name" value="PyrdxlP-dep_Trfase"/>
</dbReference>
<organism evidence="11 12">
    <name type="scientific">Celerinatantimonas diazotrophica</name>
    <dbReference type="NCBI Taxonomy" id="412034"/>
    <lineage>
        <taxon>Bacteria</taxon>
        <taxon>Pseudomonadati</taxon>
        <taxon>Pseudomonadota</taxon>
        <taxon>Gammaproteobacteria</taxon>
        <taxon>Celerinatantimonadaceae</taxon>
        <taxon>Celerinatantimonas</taxon>
    </lineage>
</organism>
<accession>A0A4R1K1D5</accession>
<dbReference type="SUPFAM" id="SSF53383">
    <property type="entry name" value="PLP-dependent transferases"/>
    <property type="match status" value="1"/>
</dbReference>
<keyword evidence="12" id="KW-1185">Reference proteome</keyword>
<evidence type="ECO:0000313" key="11">
    <source>
        <dbReference type="EMBL" id="TCK57806.1"/>
    </source>
</evidence>
<evidence type="ECO:0000256" key="5">
    <source>
        <dbReference type="ARBA" id="ARBA00022576"/>
    </source>
</evidence>
<dbReference type="InterPro" id="IPR001917">
    <property type="entry name" value="Aminotrans_II_pyridoxalP_BS"/>
</dbReference>
<dbReference type="GO" id="GO:0004400">
    <property type="term" value="F:histidinol-phosphate transaminase activity"/>
    <property type="evidence" value="ECO:0007669"/>
    <property type="project" value="UniProtKB-UniRule"/>
</dbReference>
<dbReference type="HAMAP" id="MF_01023">
    <property type="entry name" value="HisC_aminotrans_2"/>
    <property type="match status" value="1"/>
</dbReference>
<reference evidence="11 12" key="1">
    <citation type="submission" date="2019-03" db="EMBL/GenBank/DDBJ databases">
        <title>Genomic Encyclopedia of Type Strains, Phase IV (KMG-IV): sequencing the most valuable type-strain genomes for metagenomic binning, comparative biology and taxonomic classification.</title>
        <authorList>
            <person name="Goeker M."/>
        </authorList>
    </citation>
    <scope>NUCLEOTIDE SEQUENCE [LARGE SCALE GENOMIC DNA]</scope>
    <source>
        <strain evidence="11 12">DSM 18577</strain>
    </source>
</reference>
<keyword evidence="9" id="KW-0368">Histidine biosynthesis</keyword>
<gene>
    <name evidence="9" type="primary">hisC</name>
    <name evidence="11" type="ORF">EV690_1502</name>
</gene>
<dbReference type="PROSITE" id="PS00599">
    <property type="entry name" value="AA_TRANSFER_CLASS_2"/>
    <property type="match status" value="1"/>
</dbReference>
<comment type="caution">
    <text evidence="11">The sequence shown here is derived from an EMBL/GenBank/DDBJ whole genome shotgun (WGS) entry which is preliminary data.</text>
</comment>
<dbReference type="EMBL" id="SMGD01000012">
    <property type="protein sequence ID" value="TCK57806.1"/>
    <property type="molecule type" value="Genomic_DNA"/>
</dbReference>
<dbReference type="GO" id="GO:0000105">
    <property type="term" value="P:L-histidine biosynthetic process"/>
    <property type="evidence" value="ECO:0007669"/>
    <property type="project" value="UniProtKB-UniRule"/>
</dbReference>
<evidence type="ECO:0000313" key="12">
    <source>
        <dbReference type="Proteomes" id="UP000295565"/>
    </source>
</evidence>
<dbReference type="InterPro" id="IPR004839">
    <property type="entry name" value="Aminotransferase_I/II_large"/>
</dbReference>
<comment type="subunit">
    <text evidence="4 9">Homodimer.</text>
</comment>
<keyword evidence="9" id="KW-0028">Amino-acid biosynthesis</keyword>
<dbReference type="Gene3D" id="3.90.1150.10">
    <property type="entry name" value="Aspartate Aminotransferase, domain 1"/>
    <property type="match status" value="1"/>
</dbReference>
<dbReference type="InterPro" id="IPR015421">
    <property type="entry name" value="PyrdxlP-dep_Trfase_major"/>
</dbReference>
<proteinExistence type="inferred from homology"/>
<dbReference type="PANTHER" id="PTHR43643:SF3">
    <property type="entry name" value="HISTIDINOL-PHOSPHATE AMINOTRANSFERASE"/>
    <property type="match status" value="1"/>
</dbReference>
<dbReference type="GO" id="GO:0030170">
    <property type="term" value="F:pyridoxal phosphate binding"/>
    <property type="evidence" value="ECO:0007669"/>
    <property type="project" value="InterPro"/>
</dbReference>
<name>A0A4R1K1D5_9GAMM</name>
<evidence type="ECO:0000259" key="10">
    <source>
        <dbReference type="Pfam" id="PF00155"/>
    </source>
</evidence>
<dbReference type="Pfam" id="PF00155">
    <property type="entry name" value="Aminotran_1_2"/>
    <property type="match status" value="1"/>
</dbReference>
<dbReference type="Proteomes" id="UP000295565">
    <property type="component" value="Unassembled WGS sequence"/>
</dbReference>
<dbReference type="InterPro" id="IPR015422">
    <property type="entry name" value="PyrdxlP-dep_Trfase_small"/>
</dbReference>
<evidence type="ECO:0000256" key="3">
    <source>
        <dbReference type="ARBA" id="ARBA00007970"/>
    </source>
</evidence>
<dbReference type="OrthoDB" id="9813612at2"/>
<comment type="pathway">
    <text evidence="2 9">Amino-acid biosynthesis; L-histidine biosynthesis; L-histidine from 5-phospho-alpha-D-ribose 1-diphosphate: step 7/9.</text>
</comment>
<evidence type="ECO:0000256" key="7">
    <source>
        <dbReference type="ARBA" id="ARBA00022898"/>
    </source>
</evidence>
<feature type="modified residue" description="N6-(pyridoxal phosphate)lysine" evidence="9">
    <location>
        <position position="234"/>
    </location>
</feature>
<evidence type="ECO:0000256" key="8">
    <source>
        <dbReference type="ARBA" id="ARBA00047481"/>
    </source>
</evidence>
<feature type="domain" description="Aminotransferase class I/classII large" evidence="10">
    <location>
        <begin position="39"/>
        <end position="368"/>
    </location>
</feature>
<dbReference type="PANTHER" id="PTHR43643">
    <property type="entry name" value="HISTIDINOL-PHOSPHATE AMINOTRANSFERASE 2"/>
    <property type="match status" value="1"/>
</dbReference>
<dbReference type="AlphaFoldDB" id="A0A4R1K1D5"/>
<evidence type="ECO:0000256" key="4">
    <source>
        <dbReference type="ARBA" id="ARBA00011738"/>
    </source>
</evidence>
<evidence type="ECO:0000256" key="2">
    <source>
        <dbReference type="ARBA" id="ARBA00005011"/>
    </source>
</evidence>
<dbReference type="RefSeq" id="WP_131912347.1">
    <property type="nucleotide sequence ID" value="NZ_OU594967.1"/>
</dbReference>
<evidence type="ECO:0000256" key="1">
    <source>
        <dbReference type="ARBA" id="ARBA00001933"/>
    </source>
</evidence>
<comment type="catalytic activity">
    <reaction evidence="8 9">
        <text>L-histidinol phosphate + 2-oxoglutarate = 3-(imidazol-4-yl)-2-oxopropyl phosphate + L-glutamate</text>
        <dbReference type="Rhea" id="RHEA:23744"/>
        <dbReference type="ChEBI" id="CHEBI:16810"/>
        <dbReference type="ChEBI" id="CHEBI:29985"/>
        <dbReference type="ChEBI" id="CHEBI:57766"/>
        <dbReference type="ChEBI" id="CHEBI:57980"/>
        <dbReference type="EC" id="2.6.1.9"/>
    </reaction>
</comment>
<comment type="cofactor">
    <cofactor evidence="1 9">
        <name>pyridoxal 5'-phosphate</name>
        <dbReference type="ChEBI" id="CHEBI:597326"/>
    </cofactor>
</comment>
<evidence type="ECO:0000256" key="9">
    <source>
        <dbReference type="HAMAP-Rule" id="MF_01023"/>
    </source>
</evidence>
<dbReference type="NCBIfam" id="TIGR01141">
    <property type="entry name" value="hisC"/>
    <property type="match status" value="1"/>
</dbReference>
<dbReference type="InterPro" id="IPR005861">
    <property type="entry name" value="HisP_aminotrans"/>
</dbReference>
<dbReference type="EC" id="2.6.1.9" evidence="9"/>